<sequence>MSTTPAQTGHAPQPAPAELGPAEIGVGMRLSVHPHTDRFVEVILGALDDVDAAGLTEGLTIETDDVSTYVGATVAPGEQRLASYLAALVTAASRRSAGGHVVAHVLLSRGCPGEASCDLTTTRLPGAAPVVLVPGELPAVAQWSLYPLLDGDGGAGAHMSHIEEAIATARRDGVAVAPRHYATRLAGDLSQVVATAVDAWARVGATVPHVVTHLTLSVGSPTPVQEER</sequence>
<dbReference type="Pfam" id="PF07615">
    <property type="entry name" value="Ykof"/>
    <property type="match status" value="1"/>
</dbReference>
<keyword evidence="4" id="KW-1185">Reference proteome</keyword>
<dbReference type="InterPro" id="IPR029756">
    <property type="entry name" value="MTH1187/YkoF-like"/>
</dbReference>
<protein>
    <submittedName>
        <fullName evidence="3">Substrate-binding component of transporter for HydroxyMethylPyrimidine</fullName>
    </submittedName>
</protein>
<dbReference type="AlphaFoldDB" id="A0A1B1NEF1"/>
<dbReference type="OrthoDB" id="3194721at2"/>
<organism evidence="3 4">
    <name type="scientific">Serinicoccus hydrothermalis</name>
    <dbReference type="NCBI Taxonomy" id="1758689"/>
    <lineage>
        <taxon>Bacteria</taxon>
        <taxon>Bacillati</taxon>
        <taxon>Actinomycetota</taxon>
        <taxon>Actinomycetes</taxon>
        <taxon>Micrococcales</taxon>
        <taxon>Ornithinimicrobiaceae</taxon>
        <taxon>Serinicoccus</taxon>
    </lineage>
</organism>
<name>A0A1B1NEF1_9MICO</name>
<reference evidence="3 4" key="1">
    <citation type="submission" date="2016-03" db="EMBL/GenBank/DDBJ databases">
        <title>Shallow-sea hydrothermal system.</title>
        <authorList>
            <person name="Tang K."/>
        </authorList>
    </citation>
    <scope>NUCLEOTIDE SEQUENCE [LARGE SCALE GENOMIC DNA]</scope>
    <source>
        <strain evidence="3 4">JLT9</strain>
    </source>
</reference>
<gene>
    <name evidence="3" type="ORF">SGUI_2404</name>
</gene>
<accession>A0A1B1NEF1</accession>
<dbReference type="STRING" id="1758689.SGUI_2404"/>
<feature type="domain" description="Thiamin/hydroxymethyl pyrimidine-binding YkoF putative" evidence="2">
    <location>
        <begin position="140"/>
        <end position="222"/>
    </location>
</feature>
<evidence type="ECO:0000313" key="4">
    <source>
        <dbReference type="Proteomes" id="UP000092482"/>
    </source>
</evidence>
<dbReference type="Proteomes" id="UP000092482">
    <property type="component" value="Chromosome"/>
</dbReference>
<dbReference type="Gene3D" id="3.30.70.930">
    <property type="match status" value="2"/>
</dbReference>
<dbReference type="KEGG" id="serj:SGUI_2404"/>
<feature type="region of interest" description="Disordered" evidence="1">
    <location>
        <begin position="1"/>
        <end position="20"/>
    </location>
</feature>
<dbReference type="InterPro" id="IPR011522">
    <property type="entry name" value="Thiamin/HMP-bd_put_YkoF"/>
</dbReference>
<dbReference type="SUPFAM" id="SSF89957">
    <property type="entry name" value="MTH1187/YkoF-like"/>
    <property type="match status" value="1"/>
</dbReference>
<evidence type="ECO:0000259" key="2">
    <source>
        <dbReference type="Pfam" id="PF07615"/>
    </source>
</evidence>
<dbReference type="RefSeq" id="WP_066640715.1">
    <property type="nucleotide sequence ID" value="NZ_CP014989.1"/>
</dbReference>
<evidence type="ECO:0000313" key="3">
    <source>
        <dbReference type="EMBL" id="ANS79800.1"/>
    </source>
</evidence>
<dbReference type="EMBL" id="CP014989">
    <property type="protein sequence ID" value="ANS79800.1"/>
    <property type="molecule type" value="Genomic_DNA"/>
</dbReference>
<evidence type="ECO:0000256" key="1">
    <source>
        <dbReference type="SAM" id="MobiDB-lite"/>
    </source>
</evidence>
<proteinExistence type="predicted"/>